<dbReference type="Gene3D" id="3.40.50.2000">
    <property type="entry name" value="Glycogen Phosphorylase B"/>
    <property type="match status" value="1"/>
</dbReference>
<dbReference type="PANTHER" id="PTHR43179:SF12">
    <property type="entry name" value="GALACTOFURANOSYLTRANSFERASE GLFT2"/>
    <property type="match status" value="1"/>
</dbReference>
<dbReference type="OrthoDB" id="9771846at2"/>
<reference evidence="7" key="1">
    <citation type="journal article" date="2014" name="Int. J. Syst. Evol. Microbiol.">
        <title>Complete genome of a new Firmicutes species belonging to the dominant human colonic microbiota ('Ruminococcus bicirculans') reveals two chromosomes and a selective capacity to utilize plant glucans.</title>
        <authorList>
            <consortium name="NISC Comparative Sequencing Program"/>
            <person name="Wegmann U."/>
            <person name="Louis P."/>
            <person name="Goesmann A."/>
            <person name="Henrissat B."/>
            <person name="Duncan S.H."/>
            <person name="Flint H.J."/>
        </authorList>
    </citation>
    <scope>NUCLEOTIDE SEQUENCE</scope>
    <source>
        <strain evidence="7">NBRC 107715</strain>
    </source>
</reference>
<evidence type="ECO:0000256" key="1">
    <source>
        <dbReference type="ARBA" id="ARBA00006739"/>
    </source>
</evidence>
<gene>
    <name evidence="7" type="ORF">GCM10007888_11460</name>
    <name evidence="6" type="ORF">MOX02_24310</name>
</gene>
<keyword evidence="9" id="KW-1185">Reference proteome</keyword>
<reference evidence="9" key="2">
    <citation type="journal article" date="2019" name="Int. J. Syst. Evol. Microbiol.">
        <title>The Global Catalogue of Microorganisms (GCM) 10K type strain sequencing project: providing services to taxonomists for standard genome sequencing and annotation.</title>
        <authorList>
            <consortium name="The Broad Institute Genomics Platform"/>
            <consortium name="The Broad Institute Genome Sequencing Center for Infectious Disease"/>
            <person name="Wu L."/>
            <person name="Ma J."/>
        </authorList>
    </citation>
    <scope>NUCLEOTIDE SEQUENCE [LARGE SCALE GENOMIC DNA]</scope>
    <source>
        <strain evidence="9">NBRC 107715</strain>
    </source>
</reference>
<keyword evidence="2" id="KW-0328">Glycosyltransferase</keyword>
<name>A0A512J3A0_9HYPH</name>
<sequence length="1054" mass="113694">MRLVKHLRGLAAGGRRWLTSRAAARPWFTIYASGIVVVVPARRKAADIQVSVRTPGGPFQGLPIARAFTLGSSRYALAQLPHDCLARPGTLSVAVRIGASVWRKRFEVGPGRFSGRIDGVRGYALEGWVSPLFPEAENAPALTVSLLVDGVAATTSPAEQFRRELMFASARGGWNGFRLPLPSAALDGNPHRLAVRVGDTAIEHGSWAAKPKFHIDALSPNRIAGWFFDAAAEDAPTPLRLVAGGKTLAEVRTHHRPDLKAAFGRDATGFAFLDIDVGGEVDLVAGPPDGGIRLGRYEATTLAVRIAARRAEARAKLLAHVEPDRTLGERRAIRGRIVEVERSNRAAGLSERRASPVLAEPTNVTRIPPVCAIVPAYNGLSDLKLCLASLIPQLQPGRIRAIVINDGSPDATVGAYLTELAAACHPGLTILDNPRNLGFIATVNRGFSLLEQGEDALLVNADTILPPRLVERLARHCHARPGIASVTPMSNNATILSFPSVVGVNRPAFGLGVTEIDHAFAEAGGAPVELPTAVGFCMHLNRVALDEVGTFSTEWGRGYCEEVDWCLTARDLGWIHVVATDAFVVHEGSVSFGSAERLEILATNHARLEALYPEYVPEVEAFMEADPVEPVRIAVAQKLLAGRFGRLTLQISHGRGGGTDRYVRDMRDLSREPGHAFAVLTPVNDEGEDPRLEIRFDDDFALTLGAGRVDGFLKSLEADGVAIELHVNSRLKFDAGFLRSLLQDRPYDVMFHDFQWFCPRVHLIDGRHFYCDEPPPQICQICVTGGVPYGFGDQSALIEADLPAWLAFNAEILGGARRLTAPSRDTAARYVRRFGLEAVVALPHPEPEPTGTVRIVGRRAEGARALTVAVVGAIGWHKGYNLLLRTVEQAARERAPIHFSVVGITADDARFVRLGNASVSGRYHPSELKARLAAVGPDAVLLPSVWPETYSYVLSEVWAAGYPVVTFDFGAPAERIRAQGGGILIPPTSDPHELLGHLLTLRDRLASMPPHVAPGPAPATLDEYNRAGEPVTADDVPATLGTDAVRASDRPRSH</sequence>
<dbReference type="EMBL" id="BSPK01000017">
    <property type="protein sequence ID" value="GLS62765.1"/>
    <property type="molecule type" value="Genomic_DNA"/>
</dbReference>
<evidence type="ECO:0000313" key="7">
    <source>
        <dbReference type="EMBL" id="GLS62765.1"/>
    </source>
</evidence>
<dbReference type="Pfam" id="PF13692">
    <property type="entry name" value="Glyco_trans_1_4"/>
    <property type="match status" value="1"/>
</dbReference>
<proteinExistence type="inferred from homology"/>
<evidence type="ECO:0000313" key="8">
    <source>
        <dbReference type="Proteomes" id="UP000321960"/>
    </source>
</evidence>
<evidence type="ECO:0000313" key="6">
    <source>
        <dbReference type="EMBL" id="GEP04393.1"/>
    </source>
</evidence>
<dbReference type="AlphaFoldDB" id="A0A512J3A0"/>
<dbReference type="GO" id="GO:0016757">
    <property type="term" value="F:glycosyltransferase activity"/>
    <property type="evidence" value="ECO:0007669"/>
    <property type="project" value="UniProtKB-KW"/>
</dbReference>
<dbReference type="Proteomes" id="UP000321960">
    <property type="component" value="Unassembled WGS sequence"/>
</dbReference>
<evidence type="ECO:0000256" key="3">
    <source>
        <dbReference type="ARBA" id="ARBA00022679"/>
    </source>
</evidence>
<comment type="caution">
    <text evidence="6">The sequence shown here is derived from an EMBL/GenBank/DDBJ whole genome shotgun (WGS) entry which is preliminary data.</text>
</comment>
<accession>A0A512J3A0</accession>
<reference evidence="6 8" key="3">
    <citation type="submission" date="2019-07" db="EMBL/GenBank/DDBJ databases">
        <title>Whole genome shotgun sequence of Methylobacterium oxalidis NBRC 107715.</title>
        <authorList>
            <person name="Hosoyama A."/>
            <person name="Uohara A."/>
            <person name="Ohji S."/>
            <person name="Ichikawa N."/>
        </authorList>
    </citation>
    <scope>NUCLEOTIDE SEQUENCE [LARGE SCALE GENOMIC DNA]</scope>
    <source>
        <strain evidence="6 8">NBRC 107715</strain>
    </source>
</reference>
<organism evidence="6 8">
    <name type="scientific">Methylobacterium oxalidis</name>
    <dbReference type="NCBI Taxonomy" id="944322"/>
    <lineage>
        <taxon>Bacteria</taxon>
        <taxon>Pseudomonadati</taxon>
        <taxon>Pseudomonadota</taxon>
        <taxon>Alphaproteobacteria</taxon>
        <taxon>Hyphomicrobiales</taxon>
        <taxon>Methylobacteriaceae</taxon>
        <taxon>Methylobacterium</taxon>
    </lineage>
</organism>
<dbReference type="EMBL" id="BJZU01000044">
    <property type="protein sequence ID" value="GEP04393.1"/>
    <property type="molecule type" value="Genomic_DNA"/>
</dbReference>
<feature type="domain" description="Glycosyltransferase 2-like" evidence="5">
    <location>
        <begin position="372"/>
        <end position="501"/>
    </location>
</feature>
<evidence type="ECO:0000256" key="4">
    <source>
        <dbReference type="SAM" id="MobiDB-lite"/>
    </source>
</evidence>
<dbReference type="InterPro" id="IPR001173">
    <property type="entry name" value="Glyco_trans_2-like"/>
</dbReference>
<protein>
    <recommendedName>
        <fullName evidence="5">Glycosyltransferase 2-like domain-containing protein</fullName>
    </recommendedName>
</protein>
<evidence type="ECO:0000313" key="9">
    <source>
        <dbReference type="Proteomes" id="UP001156856"/>
    </source>
</evidence>
<dbReference type="InterPro" id="IPR029044">
    <property type="entry name" value="Nucleotide-diphossugar_trans"/>
</dbReference>
<dbReference type="SUPFAM" id="SSF53756">
    <property type="entry name" value="UDP-Glycosyltransferase/glycogen phosphorylase"/>
    <property type="match status" value="1"/>
</dbReference>
<evidence type="ECO:0000259" key="5">
    <source>
        <dbReference type="Pfam" id="PF00535"/>
    </source>
</evidence>
<reference evidence="7" key="4">
    <citation type="submission" date="2023-01" db="EMBL/GenBank/DDBJ databases">
        <title>Draft genome sequence of Methylobacterium oxalidis strain NBRC 107715.</title>
        <authorList>
            <person name="Sun Q."/>
            <person name="Mori K."/>
        </authorList>
    </citation>
    <scope>NUCLEOTIDE SEQUENCE</scope>
    <source>
        <strain evidence="7">NBRC 107715</strain>
    </source>
</reference>
<evidence type="ECO:0000256" key="2">
    <source>
        <dbReference type="ARBA" id="ARBA00022676"/>
    </source>
</evidence>
<dbReference type="RefSeq" id="WP_147026024.1">
    <property type="nucleotide sequence ID" value="NZ_BJZU01000044.1"/>
</dbReference>
<dbReference type="SUPFAM" id="SSF53448">
    <property type="entry name" value="Nucleotide-diphospho-sugar transferases"/>
    <property type="match status" value="1"/>
</dbReference>
<dbReference type="PANTHER" id="PTHR43179">
    <property type="entry name" value="RHAMNOSYLTRANSFERASE WBBL"/>
    <property type="match status" value="1"/>
</dbReference>
<comment type="similarity">
    <text evidence="1">Belongs to the glycosyltransferase 2 family.</text>
</comment>
<dbReference type="Pfam" id="PF00535">
    <property type="entry name" value="Glycos_transf_2"/>
    <property type="match status" value="1"/>
</dbReference>
<dbReference type="Proteomes" id="UP001156856">
    <property type="component" value="Unassembled WGS sequence"/>
</dbReference>
<dbReference type="Gene3D" id="3.90.550.10">
    <property type="entry name" value="Spore Coat Polysaccharide Biosynthesis Protein SpsA, Chain A"/>
    <property type="match status" value="1"/>
</dbReference>
<keyword evidence="3" id="KW-0808">Transferase</keyword>
<feature type="region of interest" description="Disordered" evidence="4">
    <location>
        <begin position="1011"/>
        <end position="1054"/>
    </location>
</feature>